<dbReference type="GeneID" id="89944996"/>
<keyword evidence="4" id="KW-1185">Reference proteome</keyword>
<protein>
    <submittedName>
        <fullName evidence="3">Ceramide glucosyltransferase</fullName>
        <ecNumber evidence="3">2.4.1.80</ecNumber>
    </submittedName>
</protein>
<dbReference type="GO" id="GO:0008120">
    <property type="term" value="F:ceramide glucosyltransferase activity"/>
    <property type="evidence" value="ECO:0007669"/>
    <property type="project" value="UniProtKB-EC"/>
</dbReference>
<evidence type="ECO:0000256" key="1">
    <source>
        <dbReference type="ARBA" id="ARBA00023054"/>
    </source>
</evidence>
<dbReference type="Proteomes" id="UP001304243">
    <property type="component" value="Unassembled WGS sequence"/>
</dbReference>
<dbReference type="EC" id="2.4.1.80" evidence="3"/>
<sequence>MEKFKEKLNTLRTEAETANKRAAELEEKCNALETDHAQKDEQLNNLVARAKELEEALEAAEVNLKQATADFREADLRAEQLGKKAVKIEQEIAIWDKKNADLEAKYQAAKAEMEELDGQMEGV</sequence>
<evidence type="ECO:0000313" key="4">
    <source>
        <dbReference type="Proteomes" id="UP001304243"/>
    </source>
</evidence>
<keyword evidence="3" id="KW-0328">Glycosyltransferase</keyword>
<dbReference type="EMBL" id="JASEJX010000013">
    <property type="protein sequence ID" value="KAK4517945.1"/>
    <property type="molecule type" value="Genomic_DNA"/>
</dbReference>
<evidence type="ECO:0000256" key="2">
    <source>
        <dbReference type="SAM" id="Coils"/>
    </source>
</evidence>
<name>A0AAN7DL12_9FUNG</name>
<evidence type="ECO:0000313" key="3">
    <source>
        <dbReference type="EMBL" id="KAK4517945.1"/>
    </source>
</evidence>
<feature type="coiled-coil region" evidence="2">
    <location>
        <begin position="1"/>
        <end position="119"/>
    </location>
</feature>
<accession>A0AAN7DL12</accession>
<gene>
    <name evidence="3" type="primary">HSX11</name>
    <name evidence="3" type="ORF">ATC70_001294</name>
</gene>
<proteinExistence type="predicted"/>
<comment type="caution">
    <text evidence="3">The sequence shown here is derived from an EMBL/GenBank/DDBJ whole genome shotgun (WGS) entry which is preliminary data.</text>
</comment>
<dbReference type="Gene3D" id="1.20.5.340">
    <property type="match status" value="1"/>
</dbReference>
<keyword evidence="3" id="KW-0808">Transferase</keyword>
<dbReference type="SUPFAM" id="SSF57997">
    <property type="entry name" value="Tropomyosin"/>
    <property type="match status" value="1"/>
</dbReference>
<reference evidence="3 4" key="1">
    <citation type="submission" date="2022-11" db="EMBL/GenBank/DDBJ databases">
        <title>Mucor velutinosus strain NIH1002 WGS.</title>
        <authorList>
            <person name="Subramanian P."/>
            <person name="Mullikin J.C."/>
            <person name="Segre J.A."/>
            <person name="Zelazny A.M."/>
        </authorList>
    </citation>
    <scope>NUCLEOTIDE SEQUENCE [LARGE SCALE GENOMIC DNA]</scope>
    <source>
        <strain evidence="3 4">NIH1002</strain>
    </source>
</reference>
<keyword evidence="1 2" id="KW-0175">Coiled coil</keyword>
<dbReference type="InterPro" id="IPR000533">
    <property type="entry name" value="Tropomyosin"/>
</dbReference>
<dbReference type="RefSeq" id="XP_064684611.1">
    <property type="nucleotide sequence ID" value="XM_064820691.1"/>
</dbReference>
<dbReference type="Pfam" id="PF00261">
    <property type="entry name" value="Tropomyosin"/>
    <property type="match status" value="1"/>
</dbReference>
<dbReference type="AlphaFoldDB" id="A0AAN7DL12"/>
<organism evidence="3 4">
    <name type="scientific">Mucor velutinosus</name>
    <dbReference type="NCBI Taxonomy" id="708070"/>
    <lineage>
        <taxon>Eukaryota</taxon>
        <taxon>Fungi</taxon>
        <taxon>Fungi incertae sedis</taxon>
        <taxon>Mucoromycota</taxon>
        <taxon>Mucoromycotina</taxon>
        <taxon>Mucoromycetes</taxon>
        <taxon>Mucorales</taxon>
        <taxon>Mucorineae</taxon>
        <taxon>Mucoraceae</taxon>
        <taxon>Mucor</taxon>
    </lineage>
</organism>